<feature type="transmembrane region" description="Helical" evidence="6">
    <location>
        <begin position="54"/>
        <end position="72"/>
    </location>
</feature>
<name>A0A417Z868_9LACO</name>
<protein>
    <submittedName>
        <fullName evidence="7">Holin</fullName>
    </submittedName>
</protein>
<dbReference type="AlphaFoldDB" id="A0A417Z868"/>
<keyword evidence="4 6" id="KW-0472">Membrane</keyword>
<evidence type="ECO:0000256" key="4">
    <source>
        <dbReference type="ARBA" id="ARBA00023136"/>
    </source>
</evidence>
<organism evidence="7 8">
    <name type="scientific">Bombilactobacillus bombi</name>
    <dbReference type="NCBI Taxonomy" id="1303590"/>
    <lineage>
        <taxon>Bacteria</taxon>
        <taxon>Bacillati</taxon>
        <taxon>Bacillota</taxon>
        <taxon>Bacilli</taxon>
        <taxon>Lactobacillales</taxon>
        <taxon>Lactobacillaceae</taxon>
        <taxon>Bombilactobacillus</taxon>
    </lineage>
</organism>
<dbReference type="Pfam" id="PF05105">
    <property type="entry name" value="Phage_holin_4_1"/>
    <property type="match status" value="1"/>
</dbReference>
<keyword evidence="3 6" id="KW-1133">Transmembrane helix</keyword>
<feature type="transmembrane region" description="Helical" evidence="6">
    <location>
        <begin position="20"/>
        <end position="42"/>
    </location>
</feature>
<dbReference type="NCBIfam" id="TIGR01593">
    <property type="entry name" value="holin_tox_secr"/>
    <property type="match status" value="1"/>
</dbReference>
<dbReference type="Proteomes" id="UP000284822">
    <property type="component" value="Unassembled WGS sequence"/>
</dbReference>
<evidence type="ECO:0000256" key="6">
    <source>
        <dbReference type="SAM" id="Phobius"/>
    </source>
</evidence>
<evidence type="ECO:0000256" key="2">
    <source>
        <dbReference type="ARBA" id="ARBA00022692"/>
    </source>
</evidence>
<comment type="similarity">
    <text evidence="5">Belongs to the bacteriophage holin family. Cp-1 holin subfamily.</text>
</comment>
<keyword evidence="2 6" id="KW-0812">Transmembrane</keyword>
<dbReference type="EMBL" id="QOCS01000009">
    <property type="protein sequence ID" value="RHW46823.1"/>
    <property type="molecule type" value="Genomic_DNA"/>
</dbReference>
<feature type="transmembrane region" description="Helical" evidence="6">
    <location>
        <begin position="78"/>
        <end position="105"/>
    </location>
</feature>
<reference evidence="7 8" key="1">
    <citation type="submission" date="2018-07" db="EMBL/GenBank/DDBJ databases">
        <title>Genome sequences of six Lactobacillus spp. isolated from bumble bee guts.</title>
        <authorList>
            <person name="Motta E.V.S."/>
            <person name="Moran N.A."/>
        </authorList>
    </citation>
    <scope>NUCLEOTIDE SEQUENCE [LARGE SCALE GENOMIC DNA]</scope>
    <source>
        <strain evidence="7 8">LV-8.1</strain>
    </source>
</reference>
<sequence>MPHLGFLEWLNAAMNMSENPLILGFLFFVIADIVTGYAKSWTTGKINSSIGRKGLIKHSTVIFCVVLFYPWFDILNLNAFGISILTAWLIDYILSVVENLGVLGLRLPKWITSKLAKLNSDLDEKPIDFKKGDDKK</sequence>
<evidence type="ECO:0000256" key="5">
    <source>
        <dbReference type="ARBA" id="ARBA00023600"/>
    </source>
</evidence>
<comment type="subcellular location">
    <subcellularLocation>
        <location evidence="1">Membrane</location>
        <topology evidence="1">Multi-pass membrane protein</topology>
    </subcellularLocation>
</comment>
<comment type="caution">
    <text evidence="7">The sequence shown here is derived from an EMBL/GenBank/DDBJ whole genome shotgun (WGS) entry which is preliminary data.</text>
</comment>
<evidence type="ECO:0000256" key="3">
    <source>
        <dbReference type="ARBA" id="ARBA00022989"/>
    </source>
</evidence>
<evidence type="ECO:0000256" key="1">
    <source>
        <dbReference type="ARBA" id="ARBA00004141"/>
    </source>
</evidence>
<dbReference type="InterPro" id="IPR006480">
    <property type="entry name" value="Phage_holin_4_1"/>
</dbReference>
<proteinExistence type="inferred from homology"/>
<dbReference type="GO" id="GO:0016020">
    <property type="term" value="C:membrane"/>
    <property type="evidence" value="ECO:0007669"/>
    <property type="project" value="UniProtKB-SubCell"/>
</dbReference>
<evidence type="ECO:0000313" key="7">
    <source>
        <dbReference type="EMBL" id="RHW46823.1"/>
    </source>
</evidence>
<evidence type="ECO:0000313" key="8">
    <source>
        <dbReference type="Proteomes" id="UP000284822"/>
    </source>
</evidence>
<accession>A0A417Z868</accession>
<gene>
    <name evidence="7" type="ORF">DS832_04865</name>
</gene>
<dbReference type="RefSeq" id="WP_118910637.1">
    <property type="nucleotide sequence ID" value="NZ_QOCS01000009.1"/>
</dbReference>